<dbReference type="Proteomes" id="UP000008514">
    <property type="component" value="Chromosome"/>
</dbReference>
<reference evidence="1" key="1">
    <citation type="submission" date="2006-03" db="EMBL/GenBank/DDBJ databases">
        <authorList>
            <person name="Bowman J."/>
            <person name="Ferriera S."/>
            <person name="Johnson J."/>
            <person name="Kravitz S."/>
            <person name="Halpern A."/>
            <person name="Remington K."/>
            <person name="Beeson K."/>
            <person name="Tran B."/>
            <person name="Rogers Y.-H."/>
            <person name="Friedman R."/>
            <person name="Venter J.C."/>
        </authorList>
    </citation>
    <scope>NUCLEOTIDE SEQUENCE [LARGE SCALE GENOMIC DNA]</scope>
    <source>
        <strain evidence="1">ATCC 700755</strain>
    </source>
</reference>
<evidence type="ECO:0000313" key="2">
    <source>
        <dbReference type="Proteomes" id="UP000008514"/>
    </source>
</evidence>
<gene>
    <name evidence="1" type="ordered locus">P700755_000326</name>
</gene>
<keyword evidence="2" id="KW-1185">Reference proteome</keyword>
<dbReference type="EMBL" id="CP003879">
    <property type="protein sequence ID" value="AFU67362.1"/>
    <property type="molecule type" value="Genomic_DNA"/>
</dbReference>
<accession>K4I9Q9</accession>
<reference evidence="1" key="2">
    <citation type="submission" date="2012-09" db="EMBL/GenBank/DDBJ databases">
        <title>The complete sequence of Psychroflexus torquis an extreme psychrophile from sea-ice that is stimulated by light.</title>
        <authorList>
            <person name="Feng S."/>
            <person name="Powell S.M."/>
            <person name="Bowman J.P."/>
        </authorList>
    </citation>
    <scope>NUCLEOTIDE SEQUENCE [LARGE SCALE GENOMIC DNA]</scope>
    <source>
        <strain evidence="1">ATCC 700755</strain>
    </source>
</reference>
<name>K4I9Q9_PSYTT</name>
<protein>
    <submittedName>
        <fullName evidence="1">Uncharacterized protein</fullName>
    </submittedName>
</protein>
<sequence>MISLNKNTIEILKLVLGSCIIEVSSPGIKVNIKGDMNSLKMAFNFKLKDCILKNVAMVCDYKIGFYDLESGNVIYDYDILKNHVDYKESIPINCGPINKIMVFGRIISGDDKKELITFNKKLFNGKIETNDVFLFQSITDDHLLIVFDNFLPSFTIHHSKASIDLF</sequence>
<dbReference type="RefSeq" id="WP_015022980.1">
    <property type="nucleotide sequence ID" value="NC_018721.1"/>
</dbReference>
<dbReference type="HOGENOM" id="CLU_1601327_0_0_10"/>
<dbReference type="AlphaFoldDB" id="K4I9Q9"/>
<dbReference type="KEGG" id="ptq:P700755_000326"/>
<evidence type="ECO:0000313" key="1">
    <source>
        <dbReference type="EMBL" id="AFU67362.1"/>
    </source>
</evidence>
<organism evidence="1 2">
    <name type="scientific">Psychroflexus torquis (strain ATCC 700755 / CIP 106069 / ACAM 623)</name>
    <dbReference type="NCBI Taxonomy" id="313595"/>
    <lineage>
        <taxon>Bacteria</taxon>
        <taxon>Pseudomonadati</taxon>
        <taxon>Bacteroidota</taxon>
        <taxon>Flavobacteriia</taxon>
        <taxon>Flavobacteriales</taxon>
        <taxon>Flavobacteriaceae</taxon>
        <taxon>Psychroflexus</taxon>
    </lineage>
</organism>
<proteinExistence type="predicted"/>